<sequence length="38" mass="4523">MEQANQVAEEIKSEYKTEEEKRIAQEVFDKFTKNSLCK</sequence>
<reference evidence="1" key="1">
    <citation type="submission" date="2017-12" db="EMBL/GenBank/DDBJ databases">
        <authorList>
            <person name="Katneni V.K."/>
            <person name="Shekhar M.S."/>
            <person name="Otta S.K."/>
            <person name="Karthic K."/>
            <person name="Jangam A.K."/>
            <person name="Gopikrishna G."/>
            <person name="Vijayan K.K."/>
        </authorList>
    </citation>
    <scope>NUCLEOTIDE SEQUENCE [LARGE SCALE GENOMIC DNA]</scope>
    <source>
        <strain evidence="1">IN_AP4RU</strain>
    </source>
</reference>
<protein>
    <submittedName>
        <fullName evidence="1">WSSV446</fullName>
    </submittedName>
</protein>
<accession>A0A2I6SCC3</accession>
<name>A0A2I6SCC3_9VIRU</name>
<dbReference type="EMBL" id="MG702567">
    <property type="protein sequence ID" value="AUO15211.1"/>
    <property type="molecule type" value="Genomic_DNA"/>
</dbReference>
<evidence type="ECO:0000313" key="1">
    <source>
        <dbReference type="EMBL" id="AUO15211.1"/>
    </source>
</evidence>
<reference evidence="1" key="2">
    <citation type="journal article" date="2018" name="Genome Announc.">
        <title>First Report of a Complete Genome Sequence of White spot syndrome virus from India.</title>
        <authorList>
            <person name="Vinaya Kumar K."/>
            <person name="Shekhar M.S."/>
            <person name="Otta S.K."/>
            <person name="Karthic K."/>
            <person name="Ashok Kumar J."/>
            <person name="Gopikrishna G."/>
            <person name="Vijayan K.K."/>
        </authorList>
    </citation>
    <scope>NUCLEOTIDE SEQUENCE</scope>
    <source>
        <strain evidence="1">IN_AP4RU</strain>
    </source>
</reference>
<organism evidence="1">
    <name type="scientific">White spot syndrome virus</name>
    <dbReference type="NCBI Taxonomy" id="342409"/>
    <lineage>
        <taxon>Viruses</taxon>
        <taxon>Viruses incertae sedis</taxon>
        <taxon>Naldaviricetes</taxon>
        <taxon>Nimaviridae</taxon>
        <taxon>Whispovirus</taxon>
    </lineage>
</organism>
<dbReference type="Proteomes" id="UP000267352">
    <property type="component" value="Segment"/>
</dbReference>
<proteinExistence type="predicted"/>